<dbReference type="GO" id="GO:0003677">
    <property type="term" value="F:DNA binding"/>
    <property type="evidence" value="ECO:0007669"/>
    <property type="project" value="UniProtKB-KW"/>
</dbReference>
<proteinExistence type="predicted"/>
<dbReference type="HOGENOM" id="CLU_197526_0_0_3"/>
<protein>
    <submittedName>
        <fullName evidence="2">CopG domain protein DNA-binding domain protein</fullName>
    </submittedName>
</protein>
<dbReference type="EMBL" id="CP002059">
    <property type="protein sequence ID" value="ADI65703.1"/>
    <property type="molecule type" value="Genomic_DNA"/>
</dbReference>
<organism evidence="2 3">
    <name type="scientific">Nostoc azollae (strain 0708)</name>
    <name type="common">Anabaena azollae (strain 0708)</name>
    <dbReference type="NCBI Taxonomy" id="551115"/>
    <lineage>
        <taxon>Bacteria</taxon>
        <taxon>Bacillati</taxon>
        <taxon>Cyanobacteriota</taxon>
        <taxon>Cyanophyceae</taxon>
        <taxon>Nostocales</taxon>
        <taxon>Nostocaceae</taxon>
        <taxon>Trichormus</taxon>
    </lineage>
</organism>
<evidence type="ECO:0000259" key="1">
    <source>
        <dbReference type="Pfam" id="PF01402"/>
    </source>
</evidence>
<dbReference type="Proteomes" id="UP000001511">
    <property type="component" value="Chromosome"/>
</dbReference>
<feature type="domain" description="Ribbon-helix-helix protein CopG" evidence="1">
    <location>
        <begin position="3"/>
        <end position="40"/>
    </location>
</feature>
<dbReference type="Pfam" id="PF01402">
    <property type="entry name" value="RHH_1"/>
    <property type="match status" value="1"/>
</dbReference>
<dbReference type="GO" id="GO:0006355">
    <property type="term" value="P:regulation of DNA-templated transcription"/>
    <property type="evidence" value="ECO:0007669"/>
    <property type="project" value="InterPro"/>
</dbReference>
<evidence type="ECO:0000313" key="2">
    <source>
        <dbReference type="EMBL" id="ADI65703.1"/>
    </source>
</evidence>
<dbReference type="Gene3D" id="1.10.1220.10">
    <property type="entry name" value="Met repressor-like"/>
    <property type="match status" value="1"/>
</dbReference>
<accession>D7DWP0</accession>
<dbReference type="OrthoDB" id="490626at2"/>
<reference evidence="2 3" key="1">
    <citation type="journal article" date="2010" name="PLoS ONE">
        <title>Genome erosion in a nitrogen-fixing vertically transmitted endosymbiotic multicellular cyanobacterium.</title>
        <authorList>
            <person name="Ran L."/>
            <person name="Larsson J."/>
            <person name="Vigil-Stenman T."/>
            <person name="Nylander J.A."/>
            <person name="Ininbergs K."/>
            <person name="Zheng W.W."/>
            <person name="Lapidus A."/>
            <person name="Lowry S."/>
            <person name="Haselkorn R."/>
            <person name="Bergman B."/>
        </authorList>
    </citation>
    <scope>NUCLEOTIDE SEQUENCE [LARGE SCALE GENOMIC DNA]</scope>
    <source>
        <strain evidence="2 3">0708</strain>
    </source>
</reference>
<dbReference type="RefSeq" id="WP_013192714.1">
    <property type="nucleotide sequence ID" value="NC_014248.1"/>
</dbReference>
<dbReference type="InterPro" id="IPR002145">
    <property type="entry name" value="CopG"/>
</dbReference>
<keyword evidence="2" id="KW-0238">DNA-binding</keyword>
<gene>
    <name evidence="2" type="ordered locus">Aazo_4375</name>
</gene>
<dbReference type="InterPro" id="IPR010985">
    <property type="entry name" value="Ribbon_hlx_hlx"/>
</dbReference>
<dbReference type="AlphaFoldDB" id="D7DWP0"/>
<name>D7DWP0_NOSA0</name>
<dbReference type="SUPFAM" id="SSF47598">
    <property type="entry name" value="Ribbon-helix-helix"/>
    <property type="match status" value="1"/>
</dbReference>
<dbReference type="InterPro" id="IPR013321">
    <property type="entry name" value="Arc_rbn_hlx_hlx"/>
</dbReference>
<keyword evidence="3" id="KW-1185">Reference proteome</keyword>
<evidence type="ECO:0000313" key="3">
    <source>
        <dbReference type="Proteomes" id="UP000001511"/>
    </source>
</evidence>
<dbReference type="KEGG" id="naz:Aazo_4375"/>
<dbReference type="eggNOG" id="ENOG5033680">
    <property type="taxonomic scope" value="Bacteria"/>
</dbReference>
<sequence length="76" mass="8659">MSVITINIPDEQLQQLQAMAQTNGISTEELLRTTIEDWLNYPKSDFEQAAKYVLKKNRTYATGTNRGRDVALARNN</sequence>